<reference evidence="3 4" key="1">
    <citation type="submission" date="2013-05" db="EMBL/GenBank/DDBJ databases">
        <title>Genome assembly of Chondromyces apiculatus DSM 436.</title>
        <authorList>
            <person name="Sharma G."/>
            <person name="Khatri I."/>
            <person name="Kaur C."/>
            <person name="Mayilraj S."/>
            <person name="Subramanian S."/>
        </authorList>
    </citation>
    <scope>NUCLEOTIDE SEQUENCE [LARGE SCALE GENOMIC DNA]</scope>
    <source>
        <strain evidence="3 4">DSM 436</strain>
    </source>
</reference>
<feature type="compositionally biased region" description="Pro residues" evidence="1">
    <location>
        <begin position="916"/>
        <end position="939"/>
    </location>
</feature>
<protein>
    <recommendedName>
        <fullName evidence="2">DUF2169 domain-containing protein</fullName>
    </recommendedName>
</protein>
<feature type="region of interest" description="Disordered" evidence="1">
    <location>
        <begin position="975"/>
        <end position="1007"/>
    </location>
</feature>
<organism evidence="3 4">
    <name type="scientific">Chondromyces apiculatus DSM 436</name>
    <dbReference type="NCBI Taxonomy" id="1192034"/>
    <lineage>
        <taxon>Bacteria</taxon>
        <taxon>Pseudomonadati</taxon>
        <taxon>Myxococcota</taxon>
        <taxon>Polyangia</taxon>
        <taxon>Polyangiales</taxon>
        <taxon>Polyangiaceae</taxon>
        <taxon>Chondromyces</taxon>
    </lineage>
</organism>
<evidence type="ECO:0000259" key="2">
    <source>
        <dbReference type="Pfam" id="PF09937"/>
    </source>
</evidence>
<dbReference type="eggNOG" id="COG5351">
    <property type="taxonomic scope" value="Bacteria"/>
</dbReference>
<dbReference type="OrthoDB" id="5290767at2"/>
<evidence type="ECO:0000313" key="3">
    <source>
        <dbReference type="EMBL" id="EYF05087.1"/>
    </source>
</evidence>
<dbReference type="EMBL" id="ASRX01000027">
    <property type="protein sequence ID" value="EYF05087.1"/>
    <property type="molecule type" value="Genomic_DNA"/>
</dbReference>
<accession>A0A017T816</accession>
<evidence type="ECO:0000313" key="4">
    <source>
        <dbReference type="Proteomes" id="UP000019678"/>
    </source>
</evidence>
<feature type="compositionally biased region" description="Low complexity" evidence="1">
    <location>
        <begin position="371"/>
        <end position="383"/>
    </location>
</feature>
<feature type="compositionally biased region" description="Pro residues" evidence="1">
    <location>
        <begin position="783"/>
        <end position="797"/>
    </location>
</feature>
<feature type="region of interest" description="Disordered" evidence="1">
    <location>
        <begin position="662"/>
        <end position="684"/>
    </location>
</feature>
<dbReference type="Proteomes" id="UP000019678">
    <property type="component" value="Unassembled WGS sequence"/>
</dbReference>
<feature type="region of interest" description="Disordered" evidence="1">
    <location>
        <begin position="565"/>
        <end position="625"/>
    </location>
</feature>
<feature type="region of interest" description="Disordered" evidence="1">
    <location>
        <begin position="371"/>
        <end position="481"/>
    </location>
</feature>
<dbReference type="AlphaFoldDB" id="A0A017T816"/>
<dbReference type="RefSeq" id="WP_044242996.1">
    <property type="nucleotide sequence ID" value="NZ_ASRX01000027.1"/>
</dbReference>
<dbReference type="InterPro" id="IPR018683">
    <property type="entry name" value="DUF2169"/>
</dbReference>
<feature type="region of interest" description="Disordered" evidence="1">
    <location>
        <begin position="326"/>
        <end position="346"/>
    </location>
</feature>
<feature type="compositionally biased region" description="Pro residues" evidence="1">
    <location>
        <begin position="740"/>
        <end position="749"/>
    </location>
</feature>
<sequence length="1154" mass="119182">MEVLSASPLRVASILWQPMRGVYILTVVCKATYALLPTASILADVQDDPSEGDDYWDDDERRSLSSASDLVPFKQGADVHLIGYAYAPPDHPGGPVLTRLVVGDGLVDKSIEVHGDRAWTADGRLLEESRFSRVALRWERAAGGPGTPNPVGIPANLAPDHRNLRQVPNLQPPGLRLRAPGEVIPPVGYGPIAPIWPERIARLRKHASTWNHRSWNDAPLPVDIDKSFFNAAPSDQRLEQIQGDEQLVLEGLHPHFPRLTTRLRLVTPRAQVERKGVSDKDVQLRCDTLAIDTNRGVCSLTWRGWVPLASAEEPGRVVVTCVMGASPPLAAEPPRKDDDRGEGTVALSAARSAGAALVPVLPFVESLTGTTASPGAASAGPKPQDSAPPPRMSGLPFVESRPPAPLPAAESRPPAPPPAANRPAAPPPPAASRPAAPPPAAESRPAAPPPPAASRPAAPPPSPSKNALFFDDDEGTVQVTPAKARRATLVLNADGSSGTIHVPALPFVESPLVESPLVESPPPSAESRPGPASASPVDAGALDEDTDIEEDLLTLEDDPAIVHAAPEKMRRATLVPSDAERAAPPAPALPFADSTPPRATEPPPPPAPFEEDTRTVDDEPSTMAATPEKLRRATLPFVQIALAAASPSALADPLTQTLRGTSRLRDATSAQPSTVEARTPGSPETQLPALAALMAEMRAPVLTPSAAQAQSPGLAPAPAQTQSPGLAPAPAPAQTQSPGLAPPAAPPQSPVLSSSAASPQARGMVLSAAQPQGPGLGLSLAQPPAPEQPPAAPPPAQQPLSAQPSSDAAQPPALAPPATQPVQGPARMSPVAQVPRPSQRPPSFAATLPAPPPLPASAPGTAPAQSPAPHPALRAPSSPSQPHPALRAPSSPSQPHPALRAPSSPPQPHPALRAPSSPPQPVLRSPSSPPQLQPPPHHPLPGEISAPGRPSLPAETLAPALAPLPAAPPMIGPLAAWKAPDADRPTSAPPAGTAPATSLSPSPSPAVLDLDPADVSIERFAAISAEIAEQRAPRAAVLDAHALTEGSWTAIERHWTGAIREAAGRGDHGLQAESDRAYVTAVEGFRGPITGDEHARIVASLAQGQTNPVLDALRIQRPALMPILRSWTKRVAADRSAASAATAALAALGTKPTP</sequence>
<feature type="compositionally biased region" description="Basic and acidic residues" evidence="1">
    <location>
        <begin position="333"/>
        <end position="342"/>
    </location>
</feature>
<evidence type="ECO:0000256" key="1">
    <source>
        <dbReference type="SAM" id="MobiDB-lite"/>
    </source>
</evidence>
<dbReference type="STRING" id="1192034.CAP_3677"/>
<gene>
    <name evidence="3" type="ORF">CAP_3677</name>
</gene>
<feature type="compositionally biased region" description="Pro residues" evidence="1">
    <location>
        <begin position="413"/>
        <end position="463"/>
    </location>
</feature>
<comment type="caution">
    <text evidence="3">The sequence shown here is derived from an EMBL/GenBank/DDBJ whole genome shotgun (WGS) entry which is preliminary data.</text>
</comment>
<feature type="domain" description="DUF2169" evidence="2">
    <location>
        <begin position="21"/>
        <end position="303"/>
    </location>
</feature>
<proteinExistence type="predicted"/>
<feature type="compositionally biased region" description="Low complexity" evidence="1">
    <location>
        <begin position="985"/>
        <end position="1001"/>
    </location>
</feature>
<feature type="compositionally biased region" description="Pro residues" evidence="1">
    <location>
        <begin position="599"/>
        <end position="608"/>
    </location>
</feature>
<feature type="compositionally biased region" description="Low complexity" evidence="1">
    <location>
        <begin position="589"/>
        <end position="598"/>
    </location>
</feature>
<dbReference type="Pfam" id="PF09937">
    <property type="entry name" value="DUF2169"/>
    <property type="match status" value="1"/>
</dbReference>
<name>A0A017T816_9BACT</name>
<keyword evidence="4" id="KW-1185">Reference proteome</keyword>
<feature type="region of interest" description="Disordered" evidence="1">
    <location>
        <begin position="704"/>
        <end position="957"/>
    </location>
</feature>
<feature type="region of interest" description="Disordered" evidence="1">
    <location>
        <begin position="514"/>
        <end position="542"/>
    </location>
</feature>
<feature type="compositionally biased region" description="Low complexity" evidence="1">
    <location>
        <begin position="798"/>
        <end position="812"/>
    </location>
</feature>